<dbReference type="InterPro" id="IPR013221">
    <property type="entry name" value="Mur_ligase_cen"/>
</dbReference>
<keyword evidence="8 13" id="KW-0436">Ligase</keyword>
<feature type="binding site" evidence="8">
    <location>
        <begin position="161"/>
        <end position="162"/>
    </location>
    <ligand>
        <name>UDP-N-acetyl-alpha-D-muramoyl-L-alanyl-D-glutamate</name>
        <dbReference type="ChEBI" id="CHEBI:83900"/>
    </ligand>
</feature>
<gene>
    <name evidence="8" type="primary">murE</name>
    <name evidence="13" type="ORF">ACFQPF_07830</name>
</gene>
<keyword evidence="7 8" id="KW-0961">Cell wall biogenesis/degradation</keyword>
<dbReference type="Gene3D" id="3.40.1390.10">
    <property type="entry name" value="MurE/MurF, N-terminal domain"/>
    <property type="match status" value="1"/>
</dbReference>
<dbReference type="Gene3D" id="3.90.190.20">
    <property type="entry name" value="Mur ligase, C-terminal domain"/>
    <property type="match status" value="1"/>
</dbReference>
<comment type="function">
    <text evidence="8">Catalyzes the addition of an amino acid to the nucleotide precursor UDP-N-acetylmuramoyl-L-alanyl-D-glutamate (UMAG) in the biosynthesis of bacterial cell-wall peptidoglycan.</text>
</comment>
<comment type="pathway">
    <text evidence="1 8 9">Cell wall biogenesis; peptidoglycan biosynthesis.</text>
</comment>
<dbReference type="HAMAP" id="MF_00208">
    <property type="entry name" value="MurE"/>
    <property type="match status" value="1"/>
</dbReference>
<dbReference type="EMBL" id="JBHTCP010000013">
    <property type="protein sequence ID" value="MFC7371582.1"/>
    <property type="molecule type" value="Genomic_DNA"/>
</dbReference>
<evidence type="ECO:0000313" key="13">
    <source>
        <dbReference type="EMBL" id="MFC7371582.1"/>
    </source>
</evidence>
<evidence type="ECO:0000313" key="14">
    <source>
        <dbReference type="Proteomes" id="UP001596549"/>
    </source>
</evidence>
<accession>A0ABW2NLS9</accession>
<sequence>MRLQNVIHVLAERGALLQQPVNIDKIKIEGIESNSGKVAAGFLFVAIPGYKHDGHDFIEDAVKRGAAAVIGEREADAIAGLPENVPYVQVSNAREAIALAASRFYEKPDRKRTVIGITGTNGKTTTSFLLRDVLEQAGISCSLFGTIANFLNGEERKTVNTTPDALQLNRMMAESNDEVIILEVSSHAIEQYRVEGINFDMALFTNLSKEHLDYHGTMEEYFGVKRKLFDQLKIGGKAVVFTDTPWGRRLVTDLEEKDVPVITAGQVQDNEFWLNSIQADEEPVFTLQHLDQSYTISLPIPGLHNVYNAALAFAAASELISDGSRIASGLENFKGVPGRFEMLRHACGARFIIDYAHTTDAVQYCLHTAKRIGAKRIVHVFGFRGNRDTGKREMMVAASAKYSDIFILTFDDLNGIEPGEMEAELRALNEEHGQGKGVVITDRTMAIKHAYDIAQEGDWIFITGKGPETYRTPFFMPADSDRSTVELLLQDQNEKKTLKSS</sequence>
<keyword evidence="8" id="KW-0963">Cytoplasm</keyword>
<dbReference type="InterPro" id="IPR000713">
    <property type="entry name" value="Mur_ligase_N"/>
</dbReference>
<dbReference type="Gene3D" id="3.40.1190.10">
    <property type="entry name" value="Mur-like, catalytic domain"/>
    <property type="match status" value="1"/>
</dbReference>
<comment type="subcellular location">
    <subcellularLocation>
        <location evidence="8 9">Cytoplasm</location>
    </subcellularLocation>
</comment>
<dbReference type="Proteomes" id="UP001596549">
    <property type="component" value="Unassembled WGS sequence"/>
</dbReference>
<dbReference type="EC" id="6.3.2.-" evidence="8"/>
<feature type="binding site" evidence="8">
    <location>
        <position position="191"/>
    </location>
    <ligand>
        <name>UDP-N-acetyl-alpha-D-muramoyl-L-alanyl-D-glutamate</name>
        <dbReference type="ChEBI" id="CHEBI:83900"/>
    </ligand>
</feature>
<feature type="binding site" evidence="8">
    <location>
        <begin position="119"/>
        <end position="125"/>
    </location>
    <ligand>
        <name>ATP</name>
        <dbReference type="ChEBI" id="CHEBI:30616"/>
    </ligand>
</feature>
<keyword evidence="4 8" id="KW-0133">Cell shape</keyword>
<comment type="cofactor">
    <cofactor evidence="8">
        <name>Mg(2+)</name>
        <dbReference type="ChEBI" id="CHEBI:18420"/>
    </cofactor>
</comment>
<feature type="domain" description="Mur ligase C-terminal" evidence="11">
    <location>
        <begin position="338"/>
        <end position="466"/>
    </location>
</feature>
<dbReference type="Pfam" id="PF08245">
    <property type="entry name" value="Mur_ligase_M"/>
    <property type="match status" value="1"/>
</dbReference>
<dbReference type="InterPro" id="IPR036565">
    <property type="entry name" value="Mur-like_cat_sf"/>
</dbReference>
<dbReference type="PANTHER" id="PTHR23135">
    <property type="entry name" value="MUR LIGASE FAMILY MEMBER"/>
    <property type="match status" value="1"/>
</dbReference>
<dbReference type="NCBIfam" id="NF001126">
    <property type="entry name" value="PRK00139.1-4"/>
    <property type="match status" value="1"/>
</dbReference>
<feature type="modified residue" description="N6-carboxylysine" evidence="8">
    <location>
        <position position="225"/>
    </location>
</feature>
<protein>
    <recommendedName>
        <fullName evidence="8">UDP-N-acetylmuramyl-tripeptide synthetase</fullName>
        <ecNumber evidence="8">6.3.2.-</ecNumber>
    </recommendedName>
    <alternativeName>
        <fullName evidence="8">UDP-MurNAc-tripeptide synthetase</fullName>
    </alternativeName>
</protein>
<evidence type="ECO:0000256" key="8">
    <source>
        <dbReference type="HAMAP-Rule" id="MF_00208"/>
    </source>
</evidence>
<dbReference type="SUPFAM" id="SSF63418">
    <property type="entry name" value="MurE/MurF N-terminal domain"/>
    <property type="match status" value="1"/>
</dbReference>
<evidence type="ECO:0000256" key="9">
    <source>
        <dbReference type="RuleBase" id="RU004135"/>
    </source>
</evidence>
<dbReference type="InterPro" id="IPR004101">
    <property type="entry name" value="Mur_ligase_C"/>
</dbReference>
<feature type="binding site" evidence="8">
    <location>
        <position position="185"/>
    </location>
    <ligand>
        <name>UDP-N-acetyl-alpha-D-muramoyl-L-alanyl-D-glutamate</name>
        <dbReference type="ChEBI" id="CHEBI:83900"/>
    </ligand>
</feature>
<dbReference type="Pfam" id="PF02875">
    <property type="entry name" value="Mur_ligase_C"/>
    <property type="match status" value="1"/>
</dbReference>
<keyword evidence="6 8" id="KW-0131">Cell cycle</keyword>
<organism evidence="13 14">
    <name type="scientific">Fictibacillus iocasae</name>
    <dbReference type="NCBI Taxonomy" id="2715437"/>
    <lineage>
        <taxon>Bacteria</taxon>
        <taxon>Bacillati</taxon>
        <taxon>Bacillota</taxon>
        <taxon>Bacilli</taxon>
        <taxon>Bacillales</taxon>
        <taxon>Fictibacillaceae</taxon>
        <taxon>Fictibacillus</taxon>
    </lineage>
</organism>
<comment type="caution">
    <text evidence="13">The sequence shown here is derived from an EMBL/GenBank/DDBJ whole genome shotgun (WGS) entry which is preliminary data.</text>
</comment>
<feature type="binding site" evidence="8">
    <location>
        <position position="193"/>
    </location>
    <ligand>
        <name>UDP-N-acetyl-alpha-D-muramoyl-L-alanyl-D-glutamate</name>
        <dbReference type="ChEBI" id="CHEBI:83900"/>
    </ligand>
</feature>
<reference evidence="14" key="1">
    <citation type="journal article" date="2019" name="Int. J. Syst. Evol. Microbiol.">
        <title>The Global Catalogue of Microorganisms (GCM) 10K type strain sequencing project: providing services to taxonomists for standard genome sequencing and annotation.</title>
        <authorList>
            <consortium name="The Broad Institute Genomics Platform"/>
            <consortium name="The Broad Institute Genome Sequencing Center for Infectious Disease"/>
            <person name="Wu L."/>
            <person name="Ma J."/>
        </authorList>
    </citation>
    <scope>NUCLEOTIDE SEQUENCE [LARGE SCALE GENOMIC DNA]</scope>
    <source>
        <strain evidence="14">NBRC 106396</strain>
    </source>
</reference>
<evidence type="ECO:0000256" key="1">
    <source>
        <dbReference type="ARBA" id="ARBA00004752"/>
    </source>
</evidence>
<evidence type="ECO:0000256" key="2">
    <source>
        <dbReference type="ARBA" id="ARBA00005898"/>
    </source>
</evidence>
<dbReference type="SUPFAM" id="SSF53623">
    <property type="entry name" value="MurD-like peptide ligases, catalytic domain"/>
    <property type="match status" value="1"/>
</dbReference>
<dbReference type="RefSeq" id="WP_379748284.1">
    <property type="nucleotide sequence ID" value="NZ_JBHTCP010000013.1"/>
</dbReference>
<evidence type="ECO:0000256" key="6">
    <source>
        <dbReference type="ARBA" id="ARBA00023306"/>
    </source>
</evidence>
<dbReference type="InterPro" id="IPR036615">
    <property type="entry name" value="Mur_ligase_C_dom_sf"/>
</dbReference>
<evidence type="ECO:0000259" key="11">
    <source>
        <dbReference type="Pfam" id="PF02875"/>
    </source>
</evidence>
<evidence type="ECO:0000256" key="3">
    <source>
        <dbReference type="ARBA" id="ARBA00022618"/>
    </source>
</evidence>
<evidence type="ECO:0000259" key="10">
    <source>
        <dbReference type="Pfam" id="PF01225"/>
    </source>
</evidence>
<evidence type="ECO:0000256" key="4">
    <source>
        <dbReference type="ARBA" id="ARBA00022960"/>
    </source>
</evidence>
<feature type="binding site" evidence="8">
    <location>
        <position position="35"/>
    </location>
    <ligand>
        <name>UDP-N-acetyl-alpha-D-muramoyl-L-alanyl-D-glutamate</name>
        <dbReference type="ChEBI" id="CHEBI:83900"/>
    </ligand>
</feature>
<evidence type="ECO:0000256" key="7">
    <source>
        <dbReference type="ARBA" id="ARBA00023316"/>
    </source>
</evidence>
<name>A0ABW2NLS9_9BACL</name>
<dbReference type="SUPFAM" id="SSF53244">
    <property type="entry name" value="MurD-like peptide ligases, peptide-binding domain"/>
    <property type="match status" value="1"/>
</dbReference>
<dbReference type="GO" id="GO:0008765">
    <property type="term" value="F:UDP-N-acetylmuramoylalanyl-D-glutamate-2,6-diaminopimelate ligase activity"/>
    <property type="evidence" value="ECO:0007669"/>
    <property type="project" value="UniProtKB-EC"/>
</dbReference>
<dbReference type="NCBIfam" id="TIGR01085">
    <property type="entry name" value="murE"/>
    <property type="match status" value="1"/>
</dbReference>
<feature type="domain" description="Mur ligase central" evidence="12">
    <location>
        <begin position="117"/>
        <end position="316"/>
    </location>
</feature>
<feature type="binding site" evidence="8">
    <location>
        <position position="160"/>
    </location>
    <ligand>
        <name>UDP-N-acetyl-alpha-D-muramoyl-L-alanyl-D-glutamate</name>
        <dbReference type="ChEBI" id="CHEBI:83900"/>
    </ligand>
</feature>
<keyword evidence="8" id="KW-0460">Magnesium</keyword>
<evidence type="ECO:0000259" key="12">
    <source>
        <dbReference type="Pfam" id="PF08245"/>
    </source>
</evidence>
<keyword evidence="14" id="KW-1185">Reference proteome</keyword>
<comment type="similarity">
    <text evidence="2 8">Belongs to the MurCDEF family. MurE subfamily.</text>
</comment>
<keyword evidence="5 8" id="KW-0573">Peptidoglycan synthesis</keyword>
<dbReference type="InterPro" id="IPR005761">
    <property type="entry name" value="UDP-N-AcMur-Glu-dNH2Pim_ligase"/>
</dbReference>
<keyword evidence="3 8" id="KW-0132">Cell division</keyword>
<dbReference type="Pfam" id="PF01225">
    <property type="entry name" value="Mur_ligase"/>
    <property type="match status" value="1"/>
</dbReference>
<comment type="caution">
    <text evidence="8">Lacks conserved residue(s) required for the propagation of feature annotation.</text>
</comment>
<proteinExistence type="inferred from homology"/>
<keyword evidence="8" id="KW-0547">Nucleotide-binding</keyword>
<comment type="PTM">
    <text evidence="8">Carboxylation is probably crucial for Mg(2+) binding and, consequently, for the gamma-phosphate positioning of ATP.</text>
</comment>
<keyword evidence="8" id="KW-0067">ATP-binding</keyword>
<feature type="domain" description="Mur ligase N-terminal catalytic" evidence="10">
    <location>
        <begin position="27"/>
        <end position="105"/>
    </location>
</feature>
<dbReference type="InterPro" id="IPR035911">
    <property type="entry name" value="MurE/MurF_N"/>
</dbReference>
<dbReference type="PANTHER" id="PTHR23135:SF4">
    <property type="entry name" value="UDP-N-ACETYLMURAMOYL-L-ALANYL-D-GLUTAMATE--2,6-DIAMINOPIMELATE LIGASE MURE HOMOLOG, CHLOROPLASTIC"/>
    <property type="match status" value="1"/>
</dbReference>
<evidence type="ECO:0000256" key="5">
    <source>
        <dbReference type="ARBA" id="ARBA00022984"/>
    </source>
</evidence>